<dbReference type="NCBIfam" id="TIGR00573">
    <property type="entry name" value="dnaq"/>
    <property type="match status" value="1"/>
</dbReference>
<dbReference type="InterPro" id="IPR013520">
    <property type="entry name" value="Ribonucl_H"/>
</dbReference>
<dbReference type="SUPFAM" id="SSF53098">
    <property type="entry name" value="Ribonuclease H-like"/>
    <property type="match status" value="1"/>
</dbReference>
<proteinExistence type="predicted"/>
<evidence type="ECO:0000256" key="3">
    <source>
        <dbReference type="ARBA" id="ARBA00022839"/>
    </source>
</evidence>
<gene>
    <name evidence="5" type="ORF">HCR76_15930</name>
</gene>
<dbReference type="Gene3D" id="3.30.420.10">
    <property type="entry name" value="Ribonuclease H-like superfamily/Ribonuclease H"/>
    <property type="match status" value="1"/>
</dbReference>
<feature type="domain" description="Exonuclease" evidence="4">
    <location>
        <begin position="25"/>
        <end position="192"/>
    </location>
</feature>
<dbReference type="SMART" id="SM00479">
    <property type="entry name" value="EXOIII"/>
    <property type="match status" value="1"/>
</dbReference>
<evidence type="ECO:0000313" key="5">
    <source>
        <dbReference type="EMBL" id="QPZ38255.1"/>
    </source>
</evidence>
<dbReference type="PANTHER" id="PTHR30231:SF4">
    <property type="entry name" value="PROTEIN NEN2"/>
    <property type="match status" value="1"/>
</dbReference>
<dbReference type="PANTHER" id="PTHR30231">
    <property type="entry name" value="DNA POLYMERASE III SUBUNIT EPSILON"/>
    <property type="match status" value="1"/>
</dbReference>
<dbReference type="SUPFAM" id="SSF158682">
    <property type="entry name" value="TerB-like"/>
    <property type="match status" value="1"/>
</dbReference>
<accession>A0ABX6YHS2</accession>
<protein>
    <submittedName>
        <fullName evidence="5">DNA polymerase III subunit epsilon</fullName>
    </submittedName>
</protein>
<dbReference type="SUPFAM" id="SSF52113">
    <property type="entry name" value="BRCT domain"/>
    <property type="match status" value="1"/>
</dbReference>
<dbReference type="InterPro" id="IPR012337">
    <property type="entry name" value="RNaseH-like_sf"/>
</dbReference>
<dbReference type="InterPro" id="IPR006054">
    <property type="entry name" value="DnaQ"/>
</dbReference>
<dbReference type="InterPro" id="IPR036420">
    <property type="entry name" value="BRCT_dom_sf"/>
</dbReference>
<dbReference type="CDD" id="cd06127">
    <property type="entry name" value="DEDDh"/>
    <property type="match status" value="1"/>
</dbReference>
<dbReference type="InterPro" id="IPR029024">
    <property type="entry name" value="TerB-like"/>
</dbReference>
<dbReference type="RefSeq" id="WP_166987012.1">
    <property type="nucleotide sequence ID" value="NZ_CP061169.1"/>
</dbReference>
<dbReference type="Proteomes" id="UP000662814">
    <property type="component" value="Chromosome"/>
</dbReference>
<keyword evidence="3" id="KW-0269">Exonuclease</keyword>
<evidence type="ECO:0000256" key="2">
    <source>
        <dbReference type="ARBA" id="ARBA00022801"/>
    </source>
</evidence>
<keyword evidence="1" id="KW-0540">Nuclease</keyword>
<evidence type="ECO:0000259" key="4">
    <source>
        <dbReference type="SMART" id="SM00479"/>
    </source>
</evidence>
<evidence type="ECO:0000256" key="1">
    <source>
        <dbReference type="ARBA" id="ARBA00022722"/>
    </source>
</evidence>
<dbReference type="InterPro" id="IPR036397">
    <property type="entry name" value="RNaseH_sf"/>
</dbReference>
<name>A0ABX6YHS2_9MICO</name>
<dbReference type="Gene3D" id="3.40.50.10190">
    <property type="entry name" value="BRCT domain"/>
    <property type="match status" value="1"/>
</dbReference>
<dbReference type="Pfam" id="PF00929">
    <property type="entry name" value="RNase_T"/>
    <property type="match status" value="1"/>
</dbReference>
<keyword evidence="6" id="KW-1185">Reference proteome</keyword>
<reference evidence="5 6" key="1">
    <citation type="submission" date="2020-12" db="EMBL/GenBank/DDBJ databases">
        <title>Microbacterium sp. HY060.</title>
        <authorList>
            <person name="Zhou J."/>
        </authorList>
    </citation>
    <scope>NUCLEOTIDE SEQUENCE [LARGE SCALE GENOMIC DNA]</scope>
    <source>
        <strain evidence="5 6">HY60</strain>
    </source>
</reference>
<evidence type="ECO:0000313" key="6">
    <source>
        <dbReference type="Proteomes" id="UP000662814"/>
    </source>
</evidence>
<sequence length="442" mass="48389">MTASGIAGTMDEALTEGNINMTFSGYSVIDFETTGLSPEYHHRVIEVAVVHVDPNGAIEGRYETVLNPHRDLGPVHIHGLRGRDVMEAPTFEEIAGDFVKMLRDRVLVAHNASFEARFLRSELQHARSLSPVANNEALCTMNLAHLFLPGSRRALADCCAAYDIALENAHEALADAHATAQLLGAYLQQDSNHPVWGRYREYAERWQWPSLPASDTPWVSRTRKNSVARSFLHDAMALLPDINEPDDGQRTYLAQLDQALGDGFITLAEADSLHDLAAESGLDERARTMLHAQYFDDLVAAAWADGVLTDDELTQIDRVGELLGIAGETRRAALVAPVAEWVEEALTGVHRDDAAETKVSSPRIVLEPGALVVLTGEMEVPRSYYETLLTEHGYIPWSGVTKKVSLVVAADPDSLSGKARKAHDYGIPVVGVETLIELMRAA</sequence>
<keyword evidence="2" id="KW-0378">Hydrolase</keyword>
<organism evidence="5 6">
    <name type="scientific">Paramicrobacterium chengjingii</name>
    <dbReference type="NCBI Taxonomy" id="2769067"/>
    <lineage>
        <taxon>Bacteria</taxon>
        <taxon>Bacillati</taxon>
        <taxon>Actinomycetota</taxon>
        <taxon>Actinomycetes</taxon>
        <taxon>Micrococcales</taxon>
        <taxon>Microbacteriaceae</taxon>
        <taxon>Paramicrobacterium</taxon>
    </lineage>
</organism>
<dbReference type="EMBL" id="CP061169">
    <property type="protein sequence ID" value="QPZ38255.1"/>
    <property type="molecule type" value="Genomic_DNA"/>
</dbReference>